<evidence type="ECO:0000313" key="1">
    <source>
        <dbReference type="Proteomes" id="UP000035680"/>
    </source>
</evidence>
<dbReference type="AlphaFoldDB" id="A0A0K0FFG7"/>
<name>A0A0K0FFG7_STRVS</name>
<dbReference type="WBParaSite" id="SVE_0761000.1">
    <property type="protein sequence ID" value="SVE_0761000.1"/>
    <property type="gene ID" value="SVE_0761000"/>
</dbReference>
<accession>A0A0K0FFG7</accession>
<proteinExistence type="predicted"/>
<keyword evidence="1" id="KW-1185">Reference proteome</keyword>
<protein>
    <submittedName>
        <fullName evidence="2">Transposase</fullName>
    </submittedName>
</protein>
<reference evidence="1" key="1">
    <citation type="submission" date="2014-07" db="EMBL/GenBank/DDBJ databases">
        <authorList>
            <person name="Martin A.A"/>
            <person name="De Silva N."/>
        </authorList>
    </citation>
    <scope>NUCLEOTIDE SEQUENCE</scope>
</reference>
<organism evidence="1 2">
    <name type="scientific">Strongyloides venezuelensis</name>
    <name type="common">Threadworm</name>
    <dbReference type="NCBI Taxonomy" id="75913"/>
    <lineage>
        <taxon>Eukaryota</taxon>
        <taxon>Metazoa</taxon>
        <taxon>Ecdysozoa</taxon>
        <taxon>Nematoda</taxon>
        <taxon>Chromadorea</taxon>
        <taxon>Rhabditida</taxon>
        <taxon>Tylenchina</taxon>
        <taxon>Panagrolaimomorpha</taxon>
        <taxon>Strongyloidoidea</taxon>
        <taxon>Strongyloididae</taxon>
        <taxon>Strongyloides</taxon>
    </lineage>
</organism>
<evidence type="ECO:0000313" key="2">
    <source>
        <dbReference type="WBParaSite" id="SVE_0761000.1"/>
    </source>
</evidence>
<reference evidence="2" key="2">
    <citation type="submission" date="2015-08" db="UniProtKB">
        <authorList>
            <consortium name="WormBaseParasite"/>
        </authorList>
    </citation>
    <scope>IDENTIFICATION</scope>
</reference>
<dbReference type="Proteomes" id="UP000035680">
    <property type="component" value="Unassembled WGS sequence"/>
</dbReference>
<sequence length="99" mass="11338">MNNAHIAPLASNLTNYNAFKVALVLGLPRDKSDTEKVVRFGLHKQTLTRCGLEYLAIFTLFTFNDMLKTYIRYVIEDATNETLMDALKRIIKVFPKTAR</sequence>